<dbReference type="PROSITE" id="PS50977">
    <property type="entry name" value="HTH_TETR_2"/>
    <property type="match status" value="1"/>
</dbReference>
<evidence type="ECO:0000313" key="5">
    <source>
        <dbReference type="Proteomes" id="UP001428817"/>
    </source>
</evidence>
<dbReference type="Gene3D" id="1.10.357.10">
    <property type="entry name" value="Tetracycline Repressor, domain 2"/>
    <property type="match status" value="1"/>
</dbReference>
<accession>A0ABP9PMK0</accession>
<proteinExistence type="predicted"/>
<keyword evidence="5" id="KW-1185">Reference proteome</keyword>
<comment type="caution">
    <text evidence="4">The sequence shown here is derived from an EMBL/GenBank/DDBJ whole genome shotgun (WGS) entry which is preliminary data.</text>
</comment>
<evidence type="ECO:0000256" key="1">
    <source>
        <dbReference type="ARBA" id="ARBA00023125"/>
    </source>
</evidence>
<dbReference type="Proteomes" id="UP001428817">
    <property type="component" value="Unassembled WGS sequence"/>
</dbReference>
<name>A0ABP9PMK0_9PSEU</name>
<evidence type="ECO:0000256" key="2">
    <source>
        <dbReference type="PROSITE-ProRule" id="PRU00335"/>
    </source>
</evidence>
<protein>
    <recommendedName>
        <fullName evidence="3">HTH tetR-type domain-containing protein</fullName>
    </recommendedName>
</protein>
<keyword evidence="1 2" id="KW-0238">DNA-binding</keyword>
<evidence type="ECO:0000313" key="4">
    <source>
        <dbReference type="EMBL" id="GAA5149084.1"/>
    </source>
</evidence>
<dbReference type="RefSeq" id="WP_185062798.1">
    <property type="nucleotide sequence ID" value="NZ_BAABJP010000004.1"/>
</dbReference>
<dbReference type="InterPro" id="IPR009057">
    <property type="entry name" value="Homeodomain-like_sf"/>
</dbReference>
<dbReference type="PANTHER" id="PTHR30055:SF146">
    <property type="entry name" value="HTH-TYPE TRANSCRIPTIONAL DUAL REGULATOR CECR"/>
    <property type="match status" value="1"/>
</dbReference>
<feature type="domain" description="HTH tetR-type" evidence="3">
    <location>
        <begin position="12"/>
        <end position="72"/>
    </location>
</feature>
<gene>
    <name evidence="4" type="ORF">GCM10023321_12420</name>
</gene>
<dbReference type="SUPFAM" id="SSF46689">
    <property type="entry name" value="Homeodomain-like"/>
    <property type="match status" value="1"/>
</dbReference>
<dbReference type="InterPro" id="IPR050109">
    <property type="entry name" value="HTH-type_TetR-like_transc_reg"/>
</dbReference>
<feature type="DNA-binding region" description="H-T-H motif" evidence="2">
    <location>
        <begin position="35"/>
        <end position="54"/>
    </location>
</feature>
<dbReference type="EMBL" id="BAABJP010000004">
    <property type="protein sequence ID" value="GAA5149084.1"/>
    <property type="molecule type" value="Genomic_DNA"/>
</dbReference>
<reference evidence="5" key="1">
    <citation type="journal article" date="2019" name="Int. J. Syst. Evol. Microbiol.">
        <title>The Global Catalogue of Microorganisms (GCM) 10K type strain sequencing project: providing services to taxonomists for standard genome sequencing and annotation.</title>
        <authorList>
            <consortium name="The Broad Institute Genomics Platform"/>
            <consortium name="The Broad Institute Genome Sequencing Center for Infectious Disease"/>
            <person name="Wu L."/>
            <person name="Ma J."/>
        </authorList>
    </citation>
    <scope>NUCLEOTIDE SEQUENCE [LARGE SCALE GENOMIC DNA]</scope>
    <source>
        <strain evidence="5">JCM 18303</strain>
    </source>
</reference>
<dbReference type="PANTHER" id="PTHR30055">
    <property type="entry name" value="HTH-TYPE TRANSCRIPTIONAL REGULATOR RUTR"/>
    <property type="match status" value="1"/>
</dbReference>
<dbReference type="Pfam" id="PF00440">
    <property type="entry name" value="TetR_N"/>
    <property type="match status" value="1"/>
</dbReference>
<sequence length="217" mass="23937">MTGTRAPRRSTEEVQRLILEAARTLFERQGYQATTTAQIVERSAVDPPTLYRHFASKAALFEATVVCSLREFIDRQVESWRSNPPGQGEPLELARHFVGGFYNALERHRDSLRLLLTATGDDDALGDLARAISNQFTEGLIALRQALVDETQAQGYQGLDTPEATIGAITGMIIALVLLDEWIFPAGTRPDKETRINEAAAMMIHGFAHRPPPPASP</sequence>
<evidence type="ECO:0000259" key="3">
    <source>
        <dbReference type="PROSITE" id="PS50977"/>
    </source>
</evidence>
<organism evidence="4 5">
    <name type="scientific">Pseudonocardia eucalypti</name>
    <dbReference type="NCBI Taxonomy" id="648755"/>
    <lineage>
        <taxon>Bacteria</taxon>
        <taxon>Bacillati</taxon>
        <taxon>Actinomycetota</taxon>
        <taxon>Actinomycetes</taxon>
        <taxon>Pseudonocardiales</taxon>
        <taxon>Pseudonocardiaceae</taxon>
        <taxon>Pseudonocardia</taxon>
    </lineage>
</organism>
<dbReference type="PRINTS" id="PR00455">
    <property type="entry name" value="HTHTETR"/>
</dbReference>
<dbReference type="InterPro" id="IPR001647">
    <property type="entry name" value="HTH_TetR"/>
</dbReference>